<dbReference type="InterPro" id="IPR036102">
    <property type="entry name" value="OsmC/Ohrsf"/>
</dbReference>
<dbReference type="PANTHER" id="PTHR42830">
    <property type="entry name" value="OSMOTICALLY INDUCIBLE FAMILY PROTEIN"/>
    <property type="match status" value="1"/>
</dbReference>
<sequence length="168" mass="17958">MGLLHQYDLTVEWTGAGESGTASYTSYTRDHVVRIDGKPDLLGSSDTAFRGDPSRHTPEDLLVAALSQCHMLWFLHVASSEGVVVTGYTDRAQGTMRVESGGAGQFTDVVLHPHVVVRDATTASGAPVDDALLAHLHATAHERCFIARSVNFPVHVEPTLSVEQGAPA</sequence>
<dbReference type="PANTHER" id="PTHR42830:SF2">
    <property type="entry name" value="OSMC_OHR FAMILY PROTEIN"/>
    <property type="match status" value="1"/>
</dbReference>
<dbReference type="AlphaFoldDB" id="A0A2A9EDM2"/>
<proteinExistence type="predicted"/>
<reference evidence="1 2" key="1">
    <citation type="submission" date="2017-10" db="EMBL/GenBank/DDBJ databases">
        <title>Sequencing the genomes of 1000 actinobacteria strains.</title>
        <authorList>
            <person name="Klenk H.-P."/>
        </authorList>
    </citation>
    <scope>NUCLEOTIDE SEQUENCE [LARGE SCALE GENOMIC DNA]</scope>
    <source>
        <strain evidence="1 2">DSM 21574</strain>
    </source>
</reference>
<dbReference type="Pfam" id="PF02566">
    <property type="entry name" value="OsmC"/>
    <property type="match status" value="1"/>
</dbReference>
<dbReference type="Gene3D" id="3.30.300.20">
    <property type="match status" value="1"/>
</dbReference>
<dbReference type="InterPro" id="IPR003718">
    <property type="entry name" value="OsmC/Ohr_fam"/>
</dbReference>
<dbReference type="EMBL" id="PDJH01000001">
    <property type="protein sequence ID" value="PFG37147.1"/>
    <property type="molecule type" value="Genomic_DNA"/>
</dbReference>
<accession>A0A2A9EDM2</accession>
<dbReference type="Proteomes" id="UP000221394">
    <property type="component" value="Unassembled WGS sequence"/>
</dbReference>
<dbReference type="RefSeq" id="WP_098458235.1">
    <property type="nucleotide sequence ID" value="NZ_PDJH01000001.1"/>
</dbReference>
<gene>
    <name evidence="1" type="ORF">ATL41_1895</name>
</gene>
<keyword evidence="2" id="KW-1185">Reference proteome</keyword>
<dbReference type="OrthoDB" id="9795405at2"/>
<dbReference type="InterPro" id="IPR052707">
    <property type="entry name" value="OsmC_Ohr_Peroxiredoxin"/>
</dbReference>
<evidence type="ECO:0000313" key="1">
    <source>
        <dbReference type="EMBL" id="PFG37147.1"/>
    </source>
</evidence>
<evidence type="ECO:0000313" key="2">
    <source>
        <dbReference type="Proteomes" id="UP000221394"/>
    </source>
</evidence>
<organism evidence="1 2">
    <name type="scientific">Flavimobilis soli</name>
    <dbReference type="NCBI Taxonomy" id="442709"/>
    <lineage>
        <taxon>Bacteria</taxon>
        <taxon>Bacillati</taxon>
        <taxon>Actinomycetota</taxon>
        <taxon>Actinomycetes</taxon>
        <taxon>Micrococcales</taxon>
        <taxon>Jonesiaceae</taxon>
        <taxon>Flavimobilis</taxon>
    </lineage>
</organism>
<dbReference type="InterPro" id="IPR015946">
    <property type="entry name" value="KH_dom-like_a/b"/>
</dbReference>
<protein>
    <submittedName>
        <fullName evidence="1">Organic hydroperoxide reductase OsmC/OhrA</fullName>
    </submittedName>
</protein>
<dbReference type="SUPFAM" id="SSF82784">
    <property type="entry name" value="OsmC-like"/>
    <property type="match status" value="1"/>
</dbReference>
<name>A0A2A9EDM2_9MICO</name>
<comment type="caution">
    <text evidence="1">The sequence shown here is derived from an EMBL/GenBank/DDBJ whole genome shotgun (WGS) entry which is preliminary data.</text>
</comment>